<dbReference type="OrthoDB" id="104861at2157"/>
<protein>
    <submittedName>
        <fullName evidence="1">Uncharacterized protein</fullName>
    </submittedName>
</protein>
<gene>
    <name evidence="1" type="ORF">ABH15_11705</name>
</gene>
<dbReference type="Proteomes" id="UP000290932">
    <property type="component" value="Unassembled WGS sequence"/>
</dbReference>
<accession>A0A498GZ85</accession>
<comment type="caution">
    <text evidence="1">The sequence shown here is derived from an EMBL/GenBank/DDBJ whole genome shotgun (WGS) entry which is preliminary data.</text>
</comment>
<dbReference type="AlphaFoldDB" id="A0A498GZ85"/>
<keyword evidence="2" id="KW-1185">Reference proteome</keyword>
<dbReference type="RefSeq" id="WP_128694585.1">
    <property type="nucleotide sequence ID" value="NZ_LHQS01000003.1"/>
</dbReference>
<proteinExistence type="predicted"/>
<dbReference type="EMBL" id="LHQS01000003">
    <property type="protein sequence ID" value="RXE55405.1"/>
    <property type="molecule type" value="Genomic_DNA"/>
</dbReference>
<organism evidence="1 2">
    <name type="scientific">Methanoculleus taiwanensis</name>
    <dbReference type="NCBI Taxonomy" id="1550565"/>
    <lineage>
        <taxon>Archaea</taxon>
        <taxon>Methanobacteriati</taxon>
        <taxon>Methanobacteriota</taxon>
        <taxon>Stenosarchaea group</taxon>
        <taxon>Methanomicrobia</taxon>
        <taxon>Methanomicrobiales</taxon>
        <taxon>Methanomicrobiaceae</taxon>
        <taxon>Methanoculleus</taxon>
    </lineage>
</organism>
<name>A0A498GZ85_9EURY</name>
<evidence type="ECO:0000313" key="2">
    <source>
        <dbReference type="Proteomes" id="UP000290932"/>
    </source>
</evidence>
<reference evidence="1 2" key="1">
    <citation type="journal article" date="2015" name="Int. J. Syst. Evol. Microbiol.">
        <title>Methanoculleus taiwanensis sp. nov., a methanogen isolated from deep marine sediment at the deformation front area near Taiwan.</title>
        <authorList>
            <person name="Weng C.Y."/>
            <person name="Chen S.C."/>
            <person name="Lai M.C."/>
            <person name="Wu S.Y."/>
            <person name="Lin S."/>
            <person name="Yang T.F."/>
            <person name="Chen P.C."/>
        </authorList>
    </citation>
    <scope>NUCLEOTIDE SEQUENCE [LARGE SCALE GENOMIC DNA]</scope>
    <source>
        <strain evidence="1 2">CYW4</strain>
    </source>
</reference>
<evidence type="ECO:0000313" key="1">
    <source>
        <dbReference type="EMBL" id="RXE55405.1"/>
    </source>
</evidence>
<sequence length="315" mass="34361">MVKREIAIGLAVLLLIAIGTTLLPAGYPQEDGDVFERMEVANPYCLWDVSTITSAVALPEYPRQLMVYLVVDTAVSKDDALKAAEKFGMTGPLEEDALAYYVTGDPYTFEIEKKTGDMAYIWDGRCGGADPRDCPENLPTDEECRKIAEAFLTSHDLMPEGAVFSSVSQGSKRIFSNHSGDTPIATYEDRDVLFTDTLSGFPVVGSGIRVTIGGGGDILEVSRHWCGVEPYREFAILSPEEALEELRETGIFTTVSFPKKAIANEIRLCYYTAPPGPGQPYLTPTYYLYGTAIGDKGTGIFCQYVPAVPELGKSL</sequence>